<evidence type="ECO:0000256" key="7">
    <source>
        <dbReference type="HAMAP-Rule" id="MF_00017"/>
    </source>
</evidence>
<comment type="function">
    <text evidence="7">May play a role in DNA repair. It seems to be involved in an RecBC-independent recombinational process of DNA repair. It may act with RecF and RecO.</text>
</comment>
<dbReference type="InterPro" id="IPR015967">
    <property type="entry name" value="Rcmb_RecR_Znf"/>
</dbReference>
<keyword evidence="4 7" id="KW-0862">Zinc</keyword>
<dbReference type="PANTHER" id="PTHR30446:SF0">
    <property type="entry name" value="RECOMBINATION PROTEIN RECR"/>
    <property type="match status" value="1"/>
</dbReference>
<keyword evidence="5 7" id="KW-0233">DNA recombination</keyword>
<evidence type="ECO:0000256" key="4">
    <source>
        <dbReference type="ARBA" id="ARBA00022833"/>
    </source>
</evidence>
<dbReference type="InterPro" id="IPR000093">
    <property type="entry name" value="DNA_Rcmb_RecR"/>
</dbReference>
<dbReference type="InterPro" id="IPR034137">
    <property type="entry name" value="TOPRIM_RecR"/>
</dbReference>
<evidence type="ECO:0000259" key="8">
    <source>
        <dbReference type="PROSITE" id="PS50880"/>
    </source>
</evidence>
<accession>A0A1I7F9N1</accession>
<dbReference type="Proteomes" id="UP000199138">
    <property type="component" value="Unassembled WGS sequence"/>
</dbReference>
<dbReference type="Gene3D" id="3.30.60.80">
    <property type="match status" value="1"/>
</dbReference>
<comment type="similarity">
    <text evidence="7">Belongs to the RecR family.</text>
</comment>
<evidence type="ECO:0000313" key="9">
    <source>
        <dbReference type="EMBL" id="SFU32908.1"/>
    </source>
</evidence>
<dbReference type="PROSITE" id="PS50880">
    <property type="entry name" value="TOPRIM"/>
    <property type="match status" value="1"/>
</dbReference>
<protein>
    <recommendedName>
        <fullName evidence="7">Recombination protein RecR</fullName>
    </recommendedName>
</protein>
<dbReference type="InterPro" id="IPR023627">
    <property type="entry name" value="Rcmb_RecR"/>
</dbReference>
<sequence>MDFSSKLLENAVEEMSQLPGIGKRTALRLVLHLLKQPENQTEKLVSALHNMRSDVKFCKKCFNISDTDICEICANPKREENVVCVVEDIRDVMAIEATSQYKGLYHVLGGKISPIDGIGPGDLQIHSLVERVKSGEVKELIFALSSTMEGDTTNFYIYKQIEGFAVETSTIARGIAVGGELEYADEVTLGRSIVNRIPFEKSLKNS</sequence>
<dbReference type="Gene3D" id="3.40.1360.10">
    <property type="match status" value="1"/>
</dbReference>
<keyword evidence="1 7" id="KW-0479">Metal-binding</keyword>
<keyword evidence="2 7" id="KW-0227">DNA damage</keyword>
<dbReference type="Pfam" id="PF02132">
    <property type="entry name" value="RecR_ZnF"/>
    <property type="match status" value="1"/>
</dbReference>
<dbReference type="NCBIfam" id="TIGR00615">
    <property type="entry name" value="recR"/>
    <property type="match status" value="1"/>
</dbReference>
<reference evidence="9 10" key="1">
    <citation type="submission" date="2016-10" db="EMBL/GenBank/DDBJ databases">
        <authorList>
            <person name="de Groot N.N."/>
        </authorList>
    </citation>
    <scope>NUCLEOTIDE SEQUENCE [LARGE SCALE GENOMIC DNA]</scope>
    <source>
        <strain evidence="9 10">CGMCC 1.12333</strain>
    </source>
</reference>
<keyword evidence="6 7" id="KW-0234">DNA repair</keyword>
<dbReference type="PANTHER" id="PTHR30446">
    <property type="entry name" value="RECOMBINATION PROTEIN RECR"/>
    <property type="match status" value="1"/>
</dbReference>
<dbReference type="Gene3D" id="6.10.250.240">
    <property type="match status" value="1"/>
</dbReference>
<dbReference type="SUPFAM" id="SSF111304">
    <property type="entry name" value="Recombination protein RecR"/>
    <property type="match status" value="1"/>
</dbReference>
<dbReference type="Pfam" id="PF21176">
    <property type="entry name" value="RecR_HhH"/>
    <property type="match status" value="1"/>
</dbReference>
<evidence type="ECO:0000256" key="1">
    <source>
        <dbReference type="ARBA" id="ARBA00022723"/>
    </source>
</evidence>
<evidence type="ECO:0000313" key="10">
    <source>
        <dbReference type="Proteomes" id="UP000199138"/>
    </source>
</evidence>
<dbReference type="GO" id="GO:0006281">
    <property type="term" value="P:DNA repair"/>
    <property type="evidence" value="ECO:0007669"/>
    <property type="project" value="UniProtKB-UniRule"/>
</dbReference>
<feature type="domain" description="Toprim" evidence="8">
    <location>
        <begin position="81"/>
        <end position="176"/>
    </location>
</feature>
<dbReference type="GO" id="GO:0006310">
    <property type="term" value="P:DNA recombination"/>
    <property type="evidence" value="ECO:0007669"/>
    <property type="project" value="UniProtKB-UniRule"/>
</dbReference>
<dbReference type="InterPro" id="IPR006171">
    <property type="entry name" value="TOPRIM_dom"/>
</dbReference>
<dbReference type="AlphaFoldDB" id="A0A1I7F9N1"/>
<dbReference type="STRING" id="1224947.SAMN05216480_101773"/>
<dbReference type="Gene3D" id="1.10.8.420">
    <property type="entry name" value="RecR Domain 1"/>
    <property type="match status" value="1"/>
</dbReference>
<evidence type="ECO:0000256" key="3">
    <source>
        <dbReference type="ARBA" id="ARBA00022771"/>
    </source>
</evidence>
<dbReference type="Pfam" id="PF13662">
    <property type="entry name" value="Toprim_4"/>
    <property type="match status" value="1"/>
</dbReference>
<evidence type="ECO:0000256" key="5">
    <source>
        <dbReference type="ARBA" id="ARBA00023172"/>
    </source>
</evidence>
<dbReference type="Pfam" id="PF21175">
    <property type="entry name" value="RecR_C"/>
    <property type="match status" value="1"/>
</dbReference>
<keyword evidence="10" id="KW-1185">Reference proteome</keyword>
<dbReference type="CDD" id="cd01025">
    <property type="entry name" value="TOPRIM_recR"/>
    <property type="match status" value="1"/>
</dbReference>
<dbReference type="HAMAP" id="MF_00017">
    <property type="entry name" value="RecR"/>
    <property type="match status" value="1"/>
</dbReference>
<dbReference type="SMART" id="SM00493">
    <property type="entry name" value="TOPRIM"/>
    <property type="match status" value="1"/>
</dbReference>
<dbReference type="RefSeq" id="WP_093023135.1">
    <property type="nucleotide sequence ID" value="NZ_FPBK01000001.1"/>
</dbReference>
<name>A0A1I7F9N1_9FLAO</name>
<organism evidence="9 10">
    <name type="scientific">Pustulibacterium marinum</name>
    <dbReference type="NCBI Taxonomy" id="1224947"/>
    <lineage>
        <taxon>Bacteria</taxon>
        <taxon>Pseudomonadati</taxon>
        <taxon>Bacteroidota</taxon>
        <taxon>Flavobacteriia</taxon>
        <taxon>Flavobacteriales</taxon>
        <taxon>Flavobacteriaceae</taxon>
        <taxon>Pustulibacterium</taxon>
    </lineage>
</organism>
<proteinExistence type="inferred from homology"/>
<feature type="zinc finger region" description="C4-type" evidence="7">
    <location>
        <begin position="58"/>
        <end position="73"/>
    </location>
</feature>
<dbReference type="OrthoDB" id="9802672at2"/>
<dbReference type="GO" id="GO:0003677">
    <property type="term" value="F:DNA binding"/>
    <property type="evidence" value="ECO:0007669"/>
    <property type="project" value="UniProtKB-UniRule"/>
</dbReference>
<evidence type="ECO:0000256" key="2">
    <source>
        <dbReference type="ARBA" id="ARBA00022763"/>
    </source>
</evidence>
<gene>
    <name evidence="7" type="primary">recR</name>
    <name evidence="9" type="ORF">SAMN05216480_101773</name>
</gene>
<evidence type="ECO:0000256" key="6">
    <source>
        <dbReference type="ARBA" id="ARBA00023204"/>
    </source>
</evidence>
<dbReference type="GO" id="GO:0008270">
    <property type="term" value="F:zinc ion binding"/>
    <property type="evidence" value="ECO:0007669"/>
    <property type="project" value="UniProtKB-KW"/>
</dbReference>
<dbReference type="EMBL" id="FPBK01000001">
    <property type="protein sequence ID" value="SFU32908.1"/>
    <property type="molecule type" value="Genomic_DNA"/>
</dbReference>
<keyword evidence="3 7" id="KW-0863">Zinc-finger</keyword>